<feature type="transmembrane region" description="Helical" evidence="8">
    <location>
        <begin position="152"/>
        <end position="170"/>
    </location>
</feature>
<keyword evidence="6 8" id="KW-0675">Receptor</keyword>
<evidence type="ECO:0000256" key="5">
    <source>
        <dbReference type="ARBA" id="ARBA00023136"/>
    </source>
</evidence>
<keyword evidence="10" id="KW-1185">Reference proteome</keyword>
<dbReference type="GO" id="GO:0030424">
    <property type="term" value="C:axon"/>
    <property type="evidence" value="ECO:0007669"/>
    <property type="project" value="TreeGrafter"/>
</dbReference>
<dbReference type="GO" id="GO:0050909">
    <property type="term" value="P:sensory perception of taste"/>
    <property type="evidence" value="ECO:0007669"/>
    <property type="project" value="InterPro"/>
</dbReference>
<feature type="transmembrane region" description="Helical" evidence="8">
    <location>
        <begin position="176"/>
        <end position="200"/>
    </location>
</feature>
<dbReference type="STRING" id="64791.A0A151XHI7"/>
<accession>A0A151XHI7</accession>
<dbReference type="PANTHER" id="PTHR21143">
    <property type="entry name" value="INVERTEBRATE GUSTATORY RECEPTOR"/>
    <property type="match status" value="1"/>
</dbReference>
<dbReference type="PANTHER" id="PTHR21143:SF133">
    <property type="entry name" value="GUSTATORY AND PHEROMONE RECEPTOR 32A-RELATED"/>
    <property type="match status" value="1"/>
</dbReference>
<evidence type="ECO:0000256" key="1">
    <source>
        <dbReference type="ARBA" id="ARBA00004651"/>
    </source>
</evidence>
<dbReference type="GO" id="GO:0005886">
    <property type="term" value="C:plasma membrane"/>
    <property type="evidence" value="ECO:0007669"/>
    <property type="project" value="UniProtKB-SubCell"/>
</dbReference>
<comment type="similarity">
    <text evidence="8">Belongs to the insect chemoreceptor superfamily. Gustatory receptor (GR) family.</text>
</comment>
<evidence type="ECO:0000313" key="9">
    <source>
        <dbReference type="EMBL" id="KYQ59863.1"/>
    </source>
</evidence>
<keyword evidence="2 8" id="KW-1003">Cell membrane</keyword>
<evidence type="ECO:0000313" key="10">
    <source>
        <dbReference type="Proteomes" id="UP000075809"/>
    </source>
</evidence>
<feature type="transmembrane region" description="Helical" evidence="8">
    <location>
        <begin position="32"/>
        <end position="50"/>
    </location>
</feature>
<name>A0A151XHI7_9HYME</name>
<feature type="transmembrane region" description="Helical" evidence="8">
    <location>
        <begin position="62"/>
        <end position="81"/>
    </location>
</feature>
<feature type="transmembrane region" description="Helical" evidence="8">
    <location>
        <begin position="263"/>
        <end position="282"/>
    </location>
</feature>
<comment type="subcellular location">
    <subcellularLocation>
        <location evidence="1 8">Cell membrane</location>
        <topology evidence="1 8">Multi-pass membrane protein</topology>
    </subcellularLocation>
</comment>
<dbReference type="GO" id="GO:0007635">
    <property type="term" value="P:chemosensory behavior"/>
    <property type="evidence" value="ECO:0007669"/>
    <property type="project" value="TreeGrafter"/>
</dbReference>
<dbReference type="EMBL" id="KQ982125">
    <property type="protein sequence ID" value="KYQ59863.1"/>
    <property type="molecule type" value="Genomic_DNA"/>
</dbReference>
<dbReference type="Proteomes" id="UP000075809">
    <property type="component" value="Unassembled WGS sequence"/>
</dbReference>
<reference evidence="9 10" key="1">
    <citation type="submission" date="2015-09" db="EMBL/GenBank/DDBJ databases">
        <title>Trachymyrmex zeteki WGS genome.</title>
        <authorList>
            <person name="Nygaard S."/>
            <person name="Hu H."/>
            <person name="Boomsma J."/>
            <person name="Zhang G."/>
        </authorList>
    </citation>
    <scope>NUCLEOTIDE SEQUENCE [LARGE SCALE GENOMIC DNA]</scope>
    <source>
        <strain evidence="9">Tzet28-1</strain>
        <tissue evidence="9">Whole body</tissue>
    </source>
</reference>
<evidence type="ECO:0000256" key="2">
    <source>
        <dbReference type="ARBA" id="ARBA00022475"/>
    </source>
</evidence>
<keyword evidence="5 8" id="KW-0472">Membrane</keyword>
<keyword evidence="3 8" id="KW-0812">Transmembrane</keyword>
<feature type="transmembrane region" description="Helical" evidence="8">
    <location>
        <begin position="302"/>
        <end position="322"/>
    </location>
</feature>
<keyword evidence="7 8" id="KW-0807">Transducer</keyword>
<evidence type="ECO:0000256" key="3">
    <source>
        <dbReference type="ARBA" id="ARBA00022692"/>
    </source>
</evidence>
<dbReference type="GO" id="GO:0007165">
    <property type="term" value="P:signal transduction"/>
    <property type="evidence" value="ECO:0007669"/>
    <property type="project" value="UniProtKB-KW"/>
</dbReference>
<evidence type="ECO:0000256" key="6">
    <source>
        <dbReference type="ARBA" id="ARBA00023170"/>
    </source>
</evidence>
<dbReference type="AlphaFoldDB" id="A0A151XHI7"/>
<organism evidence="9 10">
    <name type="scientific">Mycetomoellerius zeteki</name>
    <dbReference type="NCBI Taxonomy" id="64791"/>
    <lineage>
        <taxon>Eukaryota</taxon>
        <taxon>Metazoa</taxon>
        <taxon>Ecdysozoa</taxon>
        <taxon>Arthropoda</taxon>
        <taxon>Hexapoda</taxon>
        <taxon>Insecta</taxon>
        <taxon>Pterygota</taxon>
        <taxon>Neoptera</taxon>
        <taxon>Endopterygota</taxon>
        <taxon>Hymenoptera</taxon>
        <taxon>Apocrita</taxon>
        <taxon>Aculeata</taxon>
        <taxon>Formicoidea</taxon>
        <taxon>Formicidae</taxon>
        <taxon>Myrmicinae</taxon>
        <taxon>Mycetomoellerius</taxon>
    </lineage>
</organism>
<feature type="transmembrane region" description="Helical" evidence="8">
    <location>
        <begin position="377"/>
        <end position="400"/>
    </location>
</feature>
<dbReference type="GO" id="GO:0030425">
    <property type="term" value="C:dendrite"/>
    <property type="evidence" value="ECO:0007669"/>
    <property type="project" value="TreeGrafter"/>
</dbReference>
<sequence length="413" mass="47707">MFNLSSSFQGESRGKEKKAEWRLFQAKDFQSLMYPCFALCRILGIFPYKINATSFEISKPYLILLIVVVCPCSIYSLIIVYNSSILEKVDMIILPQILAHNCTLVTGNFIIIVTFILTVPRMRLLQTILKISSRLPSESYEKLSKLIHAKDIIGFFYSVGISMLISTFPMHRLFDIYINVVVFHMDMLYVNCVCVLKACFTRMNDNLMSMKRFIANNEPRVPRLNYYNQRNPFLILELKALKRQHLNINDAVQMLNVIFSLQLLATVAMTFSTITISLYFYILASKYVIMEMDFWMSVTFHAYFLLYMAYFFIKILLIVWACETGKARAQQIRTSIHDVFNVTTDEKIKDELQLFSLQVLHCDNTFSAKGFTIDAKLLAAIVSSVSVYVIILFQFMYISYSCVEKTANSTGEI</sequence>
<dbReference type="GO" id="GO:0008049">
    <property type="term" value="P:male courtship behavior"/>
    <property type="evidence" value="ECO:0007669"/>
    <property type="project" value="TreeGrafter"/>
</dbReference>
<comment type="caution">
    <text evidence="8">Lacks conserved residue(s) required for the propagation of feature annotation.</text>
</comment>
<feature type="transmembrane region" description="Helical" evidence="8">
    <location>
        <begin position="93"/>
        <end position="119"/>
    </location>
</feature>
<evidence type="ECO:0000256" key="7">
    <source>
        <dbReference type="ARBA" id="ARBA00023224"/>
    </source>
</evidence>
<keyword evidence="4 8" id="KW-1133">Transmembrane helix</keyword>
<dbReference type="InterPro" id="IPR013604">
    <property type="entry name" value="7TM_chemorcpt"/>
</dbReference>
<dbReference type="GO" id="GO:0043025">
    <property type="term" value="C:neuronal cell body"/>
    <property type="evidence" value="ECO:0007669"/>
    <property type="project" value="TreeGrafter"/>
</dbReference>
<protein>
    <recommendedName>
        <fullName evidence="8">Gustatory receptor</fullName>
    </recommendedName>
</protein>
<proteinExistence type="inferred from homology"/>
<evidence type="ECO:0000256" key="4">
    <source>
        <dbReference type="ARBA" id="ARBA00022989"/>
    </source>
</evidence>
<comment type="function">
    <text evidence="8">Gustatory receptor which mediates acceptance or avoidance behavior, depending on its substrates.</text>
</comment>
<evidence type="ECO:0000256" key="8">
    <source>
        <dbReference type="RuleBase" id="RU363108"/>
    </source>
</evidence>
<gene>
    <name evidence="9" type="ORF">ALC60_01094</name>
</gene>
<dbReference type="Pfam" id="PF08395">
    <property type="entry name" value="7tm_7"/>
    <property type="match status" value="1"/>
</dbReference>